<gene>
    <name evidence="6" type="primary">LOC109728184</name>
</gene>
<evidence type="ECO:0000313" key="6">
    <source>
        <dbReference type="RefSeq" id="XP_020114122.1"/>
    </source>
</evidence>
<dbReference type="GO" id="GO:0009451">
    <property type="term" value="P:RNA modification"/>
    <property type="evidence" value="ECO:0007669"/>
    <property type="project" value="InterPro"/>
</dbReference>
<dbReference type="FunFam" id="1.25.40.10:FF:000212">
    <property type="entry name" value="Pentatricopeptide repeat-containing protein At2g03380, mitochondrial"/>
    <property type="match status" value="1"/>
</dbReference>
<reference evidence="6" key="2">
    <citation type="submission" date="2025-08" db="UniProtKB">
        <authorList>
            <consortium name="RefSeq"/>
        </authorList>
    </citation>
    <scope>IDENTIFICATION</scope>
    <source>
        <tissue evidence="6">Leaf</tissue>
    </source>
</reference>
<protein>
    <submittedName>
        <fullName evidence="6">Pentatricopeptide repeat-containing protein At5g19020, mitochondrial</fullName>
    </submittedName>
</protein>
<dbReference type="Pfam" id="PF20431">
    <property type="entry name" value="E_motif"/>
    <property type="match status" value="1"/>
</dbReference>
<dbReference type="GO" id="GO:0003723">
    <property type="term" value="F:RNA binding"/>
    <property type="evidence" value="ECO:0007669"/>
    <property type="project" value="InterPro"/>
</dbReference>
<keyword evidence="5" id="KW-1185">Reference proteome</keyword>
<dbReference type="OrthoDB" id="601293at2759"/>
<evidence type="ECO:0000256" key="1">
    <source>
        <dbReference type="ARBA" id="ARBA00022737"/>
    </source>
</evidence>
<dbReference type="Pfam" id="PF12854">
    <property type="entry name" value="PPR_1"/>
    <property type="match status" value="1"/>
</dbReference>
<organism evidence="5 6">
    <name type="scientific">Ananas comosus</name>
    <name type="common">Pineapple</name>
    <name type="synonym">Ananas ananas</name>
    <dbReference type="NCBI Taxonomy" id="4615"/>
    <lineage>
        <taxon>Eukaryota</taxon>
        <taxon>Viridiplantae</taxon>
        <taxon>Streptophyta</taxon>
        <taxon>Embryophyta</taxon>
        <taxon>Tracheophyta</taxon>
        <taxon>Spermatophyta</taxon>
        <taxon>Magnoliopsida</taxon>
        <taxon>Liliopsida</taxon>
        <taxon>Poales</taxon>
        <taxon>Bromeliaceae</taxon>
        <taxon>Bromelioideae</taxon>
        <taxon>Ananas</taxon>
    </lineage>
</organism>
<dbReference type="InterPro" id="IPR046960">
    <property type="entry name" value="PPR_At4g14850-like_plant"/>
</dbReference>
<feature type="repeat" description="PPR" evidence="4">
    <location>
        <begin position="284"/>
        <end position="318"/>
    </location>
</feature>
<dbReference type="InterPro" id="IPR046848">
    <property type="entry name" value="E_motif"/>
</dbReference>
<dbReference type="Pfam" id="PF01535">
    <property type="entry name" value="PPR"/>
    <property type="match status" value="4"/>
</dbReference>
<dbReference type="GeneID" id="109728184"/>
<keyword evidence="2" id="KW-0809">Transit peptide</keyword>
<dbReference type="Proteomes" id="UP000515123">
    <property type="component" value="Linkage group 23"/>
</dbReference>
<name>A0A6P5H232_ANACO</name>
<sequence length="566" mass="60470">MPRGRRRDRDRVSYTALITAISPADRPDESLRLLRSMARDGVPFAAVALAAVLSAFARHRSAPGAAATAAVATMVHAAAARSGLGASVVVGTSLVHSYCASSRLADARKVFDEMGRTRNTVTWNALLNGYAKAGLTDRAAELFAAIPEPDLVSWSTMVDGCLRAGRLSAALSTYNAMLRSPAGARPNEVLLVDLLSACARRSAVEEGRQLHAAIAKAGLDRHAFVQSTLIHFYGACGFLNSARLQFVSGSKDHVSSWNALMAGLVRSGNADEALRLFDAMPERDVVSWSTVIAGHAQCGRSGLALELFRRMRAAGVEPNEITLTSALSAVAGSGTLEQGKWIHDYVVANSVPLTDNLIAGLIDMYAKRGSIASAMQVFDHARRSSSSISPWNAIICGLAIHGHAETSLSLFSQLRRTDIRPNSITFIGVLNACCHAGLVGAGRSYFESMKREYGIEPTIKHYGCMVDLLGRAGCLEEAERLIEAMPMEADVVIWGTMLAAARTHGNVEIGERAAASLARLEPSHGAARILLSNIYADAGRWSDVATVRRAMQEGEFEKMPGRSGIL</sequence>
<proteinExistence type="inferred from homology"/>
<evidence type="ECO:0000313" key="5">
    <source>
        <dbReference type="Proteomes" id="UP000515123"/>
    </source>
</evidence>
<evidence type="ECO:0000256" key="2">
    <source>
        <dbReference type="ARBA" id="ARBA00022946"/>
    </source>
</evidence>
<dbReference type="Gene3D" id="1.25.40.10">
    <property type="entry name" value="Tetratricopeptide repeat domain"/>
    <property type="match status" value="5"/>
</dbReference>
<reference evidence="5" key="1">
    <citation type="journal article" date="2015" name="Nat. Genet.">
        <title>The pineapple genome and the evolution of CAM photosynthesis.</title>
        <authorList>
            <person name="Ming R."/>
            <person name="VanBuren R."/>
            <person name="Wai C.M."/>
            <person name="Tang H."/>
            <person name="Schatz M.C."/>
            <person name="Bowers J.E."/>
            <person name="Lyons E."/>
            <person name="Wang M.L."/>
            <person name="Chen J."/>
            <person name="Biggers E."/>
            <person name="Zhang J."/>
            <person name="Huang L."/>
            <person name="Zhang L."/>
            <person name="Miao W."/>
            <person name="Zhang J."/>
            <person name="Ye Z."/>
            <person name="Miao C."/>
            <person name="Lin Z."/>
            <person name="Wang H."/>
            <person name="Zhou H."/>
            <person name="Yim W.C."/>
            <person name="Priest H.D."/>
            <person name="Zheng C."/>
            <person name="Woodhouse M."/>
            <person name="Edger P.P."/>
            <person name="Guyot R."/>
            <person name="Guo H.B."/>
            <person name="Guo H."/>
            <person name="Zheng G."/>
            <person name="Singh R."/>
            <person name="Sharma A."/>
            <person name="Min X."/>
            <person name="Zheng Y."/>
            <person name="Lee H."/>
            <person name="Gurtowski J."/>
            <person name="Sedlazeck F.J."/>
            <person name="Harkess A."/>
            <person name="McKain M.R."/>
            <person name="Liao Z."/>
            <person name="Fang J."/>
            <person name="Liu J."/>
            <person name="Zhang X."/>
            <person name="Zhang Q."/>
            <person name="Hu W."/>
            <person name="Qin Y."/>
            <person name="Wang K."/>
            <person name="Chen L.Y."/>
            <person name="Shirley N."/>
            <person name="Lin Y.R."/>
            <person name="Liu L.Y."/>
            <person name="Hernandez A.G."/>
            <person name="Wright C.L."/>
            <person name="Bulone V."/>
            <person name="Tuskan G.A."/>
            <person name="Heath K."/>
            <person name="Zee F."/>
            <person name="Moore P.H."/>
            <person name="Sunkar R."/>
            <person name="Leebens-Mack J.H."/>
            <person name="Mockler T."/>
            <person name="Bennetzen J.L."/>
            <person name="Freeling M."/>
            <person name="Sankoff D."/>
            <person name="Paterson A.H."/>
            <person name="Zhu X."/>
            <person name="Yang X."/>
            <person name="Smith J.A."/>
            <person name="Cushman J.C."/>
            <person name="Paull R.E."/>
            <person name="Yu Q."/>
        </authorList>
    </citation>
    <scope>NUCLEOTIDE SEQUENCE [LARGE SCALE GENOMIC DNA]</scope>
    <source>
        <strain evidence="5">cv. F153</strain>
    </source>
</reference>
<dbReference type="PROSITE" id="PS51375">
    <property type="entry name" value="PPR"/>
    <property type="match status" value="5"/>
</dbReference>
<dbReference type="Gramene" id="Aco007326.1.mrna1">
    <property type="protein sequence ID" value="Aco007326.1.mrna1.cds1"/>
    <property type="gene ID" value="Aco007326.1.path1"/>
</dbReference>
<dbReference type="AlphaFoldDB" id="A0A6P5H232"/>
<dbReference type="PANTHER" id="PTHR47926">
    <property type="entry name" value="PENTATRICOPEPTIDE REPEAT-CONTAINING PROTEIN"/>
    <property type="match status" value="1"/>
</dbReference>
<dbReference type="InterPro" id="IPR011990">
    <property type="entry name" value="TPR-like_helical_dom_sf"/>
</dbReference>
<feature type="repeat" description="PPR" evidence="4">
    <location>
        <begin position="10"/>
        <end position="44"/>
    </location>
</feature>
<dbReference type="InterPro" id="IPR002885">
    <property type="entry name" value="PPR_rpt"/>
</dbReference>
<keyword evidence="1" id="KW-0677">Repeat</keyword>
<dbReference type="NCBIfam" id="TIGR00756">
    <property type="entry name" value="PPR"/>
    <property type="match status" value="7"/>
</dbReference>
<comment type="similarity">
    <text evidence="3">Belongs to the PPR family. PCMP-E subfamily.</text>
</comment>
<dbReference type="RefSeq" id="XP_020114122.1">
    <property type="nucleotide sequence ID" value="XM_020258533.1"/>
</dbReference>
<dbReference type="Pfam" id="PF13041">
    <property type="entry name" value="PPR_2"/>
    <property type="match status" value="2"/>
</dbReference>
<evidence type="ECO:0000256" key="3">
    <source>
        <dbReference type="ARBA" id="ARBA00061659"/>
    </source>
</evidence>
<feature type="repeat" description="PPR" evidence="4">
    <location>
        <begin position="119"/>
        <end position="153"/>
    </location>
</feature>
<accession>A0A6P5H232</accession>
<evidence type="ECO:0000256" key="4">
    <source>
        <dbReference type="PROSITE-ProRule" id="PRU00708"/>
    </source>
</evidence>
<dbReference type="PANTHER" id="PTHR47926:SF407">
    <property type="entry name" value="(WILD MALAYSIAN BANANA) HYPOTHETICAL PROTEIN"/>
    <property type="match status" value="1"/>
</dbReference>
<feature type="repeat" description="PPR" evidence="4">
    <location>
        <begin position="253"/>
        <end position="283"/>
    </location>
</feature>
<feature type="repeat" description="PPR" evidence="4">
    <location>
        <begin position="387"/>
        <end position="421"/>
    </location>
</feature>